<dbReference type="AlphaFoldDB" id="A0A345ZQF9"/>
<dbReference type="RefSeq" id="WP_115687568.1">
    <property type="nucleotide sequence ID" value="NZ_CP031417.1"/>
</dbReference>
<gene>
    <name evidence="2" type="ORF">DW352_00660</name>
</gene>
<feature type="transmembrane region" description="Helical" evidence="1">
    <location>
        <begin position="7"/>
        <end position="29"/>
    </location>
</feature>
<keyword evidence="1" id="KW-0812">Transmembrane</keyword>
<reference evidence="2 3" key="1">
    <citation type="submission" date="2018-07" db="EMBL/GenBank/DDBJ databases">
        <authorList>
            <person name="Quirk P.G."/>
            <person name="Krulwich T.A."/>
        </authorList>
    </citation>
    <scope>NUCLEOTIDE SEQUENCE [LARGE SCALE GENOMIC DNA]</scope>
    <source>
        <strain evidence="2 3">CC-BB4</strain>
    </source>
</reference>
<evidence type="ECO:0000313" key="2">
    <source>
        <dbReference type="EMBL" id="AXK79156.1"/>
    </source>
</evidence>
<dbReference type="EMBL" id="CP031417">
    <property type="protein sequence ID" value="AXK79156.1"/>
    <property type="molecule type" value="Genomic_DNA"/>
</dbReference>
<accession>A0A345ZQF9</accession>
<evidence type="ECO:0000256" key="1">
    <source>
        <dbReference type="SAM" id="Phobius"/>
    </source>
</evidence>
<sequence>MRNLYVVVPLFALLIAAIWFLITTWNHIGGPDVPVWGWVAIGGGVFFSLLVGGGLMALLFYSSRKGYDDQAAENFDKRL</sequence>
<keyword evidence="1" id="KW-0472">Membrane</keyword>
<organism evidence="2 3">
    <name type="scientific">Pseudolabrys taiwanensis</name>
    <dbReference type="NCBI Taxonomy" id="331696"/>
    <lineage>
        <taxon>Bacteria</taxon>
        <taxon>Pseudomonadati</taxon>
        <taxon>Pseudomonadota</taxon>
        <taxon>Alphaproteobacteria</taxon>
        <taxon>Hyphomicrobiales</taxon>
        <taxon>Xanthobacteraceae</taxon>
        <taxon>Pseudolabrys</taxon>
    </lineage>
</organism>
<feature type="transmembrane region" description="Helical" evidence="1">
    <location>
        <begin position="35"/>
        <end position="61"/>
    </location>
</feature>
<name>A0A345ZQF9_9HYPH</name>
<dbReference type="Proteomes" id="UP000254889">
    <property type="component" value="Chromosome"/>
</dbReference>
<dbReference type="KEGG" id="ptaw:DW352_00660"/>
<proteinExistence type="predicted"/>
<keyword evidence="1" id="KW-1133">Transmembrane helix</keyword>
<protein>
    <submittedName>
        <fullName evidence="2">Uncharacterized protein</fullName>
    </submittedName>
</protein>
<evidence type="ECO:0000313" key="3">
    <source>
        <dbReference type="Proteomes" id="UP000254889"/>
    </source>
</evidence>
<keyword evidence="3" id="KW-1185">Reference proteome</keyword>